<protein>
    <submittedName>
        <fullName evidence="1">Uncharacterized protein</fullName>
    </submittedName>
</protein>
<gene>
    <name evidence="1" type="ORF">DWZ04_13495</name>
</gene>
<dbReference type="EMBL" id="QVEW01000018">
    <property type="protein sequence ID" value="RGB94302.1"/>
    <property type="molecule type" value="Genomic_DNA"/>
</dbReference>
<comment type="caution">
    <text evidence="1">The sequence shown here is derived from an EMBL/GenBank/DDBJ whole genome shotgun (WGS) entry which is preliminary data.</text>
</comment>
<accession>A0A3E2UDM6</accession>
<dbReference type="Proteomes" id="UP000260783">
    <property type="component" value="Unassembled WGS sequence"/>
</dbReference>
<dbReference type="AlphaFoldDB" id="A0A3E2UDM6"/>
<name>A0A3E2UDM6_9FIRM</name>
<organism evidence="1 2">
    <name type="scientific">Faecalibacterium prausnitzii</name>
    <dbReference type="NCBI Taxonomy" id="853"/>
    <lineage>
        <taxon>Bacteria</taxon>
        <taxon>Bacillati</taxon>
        <taxon>Bacillota</taxon>
        <taxon>Clostridia</taxon>
        <taxon>Eubacteriales</taxon>
        <taxon>Oscillospiraceae</taxon>
        <taxon>Faecalibacterium</taxon>
    </lineage>
</organism>
<dbReference type="RefSeq" id="WP_117527842.1">
    <property type="nucleotide sequence ID" value="NZ_JAQCXC010000018.1"/>
</dbReference>
<sequence>MDVNESEKIIATCRDTMLTALEKVGGQSLICSWTRHDGSTVKLSLTIRESDQNTVADCIRDMDDEEMARRLVPNVLDVFADGGQSEDDVRDWLELPESFLRH</sequence>
<evidence type="ECO:0000313" key="2">
    <source>
        <dbReference type="Proteomes" id="UP000260783"/>
    </source>
</evidence>
<evidence type="ECO:0000313" key="1">
    <source>
        <dbReference type="EMBL" id="RGB94302.1"/>
    </source>
</evidence>
<reference evidence="1 2" key="1">
    <citation type="submission" date="2018-08" db="EMBL/GenBank/DDBJ databases">
        <title>A genome reference for cultivated species of the human gut microbiota.</title>
        <authorList>
            <person name="Zou Y."/>
            <person name="Xue W."/>
            <person name="Luo G."/>
        </authorList>
    </citation>
    <scope>NUCLEOTIDE SEQUENCE [LARGE SCALE GENOMIC DNA]</scope>
    <source>
        <strain evidence="1 2">AF29-11BH</strain>
    </source>
</reference>
<proteinExistence type="predicted"/>